<dbReference type="InterPro" id="IPR011990">
    <property type="entry name" value="TPR-like_helical_dom_sf"/>
</dbReference>
<feature type="region of interest" description="Disordered" evidence="6">
    <location>
        <begin position="867"/>
        <end position="923"/>
    </location>
</feature>
<dbReference type="NCBIfam" id="TIGR00756">
    <property type="entry name" value="PPR"/>
    <property type="match status" value="1"/>
</dbReference>
<feature type="repeat" description="PPR" evidence="5">
    <location>
        <begin position="772"/>
        <end position="806"/>
    </location>
</feature>
<dbReference type="GeneID" id="54286008"/>
<sequence>MPSVRLPDARCRAYADLPVLPFLAPSAFHESPFLGTKPLCNGRPHTPRVNNENEKYVQNQKQSGRKYGLHGKVFTASKHGVVGSSQRPIAPSFNWRWDSIPCSTGFLLPQTQHREYSSASGANAQEVSSEAPPESIGTSLNLNPSELGEPNTIARLPAAIKNVQSKRSTVSRVTYIEHRVSRKRPTTPRPSIRQTTQRLVNFQNHVGKSSNLHLVDKRREIPIQKLLRDIKIFESYAPDARRTRLLQRSRYRALTRQLWTYQRKAPEILTLSSDTTPHDEAIVIRAFTALDRKIYPSLERRSHKIVIRYPSEIGTWLRQLQNGIPHGRHNEEQMLKNWGELGEAERDQRWHHLLLYLLSKDPDSALQFIRVLLREPHVRNWNAVIVADALEHLARLYRNRESLGLVLNYSLYLVPTLHAFIRDGSANMLSVCSQDLLYNAAKLAAASELKALYDLLIEKNYHMGFNTRLQYAHSFTICSEHDHAMKCLAGAIEKKDVSELSRRLMHSKRCVRICALVLRKCVQGGKNYHLMNQIVAKLLDLGIELDVHLYNVIMSNAMEAADPDTAFQVFGALGKTNLEPDKFTYSILLHGCTMSNNTANHPDFVETCKLKAQELGDPWLATDCLYNLYVRHQDSSIQEISSVLTHLYAQLFDTRPLSPFGIFSTEQAGSPAAPAEQAPFGLEPTSIALYLMLQIEIRKAQSLGTTHVWRLMEYFIRLVTEDQVPQLTQLAKDTRIWNAFLYAFCKEQQFESASQLISKMAKGHIPGVPAPDVFTWNIFMQAFFRTRQFRAAERIFEMMKARGVEPDQYTYGVMLRGYASAQHVERLGQILPHVNDGPLPDSLVRALMKVVDRAKLEMELEKAEKITQSRKQAQVEAEQEEMARRWDASVPTPPAEQRMSLSASSNWANRLQSPNVLRRNTSS</sequence>
<dbReference type="AlphaFoldDB" id="A0A6A5XL44"/>
<keyword evidence="2" id="KW-0677">Repeat</keyword>
<dbReference type="PROSITE" id="PS51375">
    <property type="entry name" value="PPR"/>
    <property type="match status" value="2"/>
</dbReference>
<evidence type="ECO:0000256" key="4">
    <source>
        <dbReference type="ARBA" id="ARBA00044511"/>
    </source>
</evidence>
<dbReference type="Gene3D" id="1.25.40.10">
    <property type="entry name" value="Tetratricopeptide repeat domain"/>
    <property type="match status" value="2"/>
</dbReference>
<evidence type="ECO:0008006" key="9">
    <source>
        <dbReference type="Google" id="ProtNLM"/>
    </source>
</evidence>
<feature type="compositionally biased region" description="Polar residues" evidence="6">
    <location>
        <begin position="899"/>
        <end position="923"/>
    </location>
</feature>
<dbReference type="PANTHER" id="PTHR47936:SF1">
    <property type="entry name" value="PENTATRICOPEPTIDE REPEAT-CONTAINING PROTEIN GUN1, CHLOROPLASTIC"/>
    <property type="match status" value="1"/>
</dbReference>
<comment type="subunit">
    <text evidence="4">Binds to mitochondrial small subunit 15S rRNA.</text>
</comment>
<dbReference type="InterPro" id="IPR002885">
    <property type="entry name" value="PPR_rpt"/>
</dbReference>
<comment type="similarity">
    <text evidence="1">Belongs to the CCM1 family.</text>
</comment>
<dbReference type="Proteomes" id="UP000799778">
    <property type="component" value="Unassembled WGS sequence"/>
</dbReference>
<evidence type="ECO:0000256" key="1">
    <source>
        <dbReference type="ARBA" id="ARBA00006192"/>
    </source>
</evidence>
<feature type="compositionally biased region" description="Polar residues" evidence="6">
    <location>
        <begin position="117"/>
        <end position="128"/>
    </location>
</feature>
<name>A0A6A5XL44_9PLEO</name>
<dbReference type="OrthoDB" id="185373at2759"/>
<dbReference type="Pfam" id="PF13041">
    <property type="entry name" value="PPR_2"/>
    <property type="match status" value="2"/>
</dbReference>
<dbReference type="EMBL" id="ML978071">
    <property type="protein sequence ID" value="KAF2013862.1"/>
    <property type="molecule type" value="Genomic_DNA"/>
</dbReference>
<gene>
    <name evidence="7" type="ORF">BU24DRAFT_424894</name>
</gene>
<evidence type="ECO:0000313" key="8">
    <source>
        <dbReference type="Proteomes" id="UP000799778"/>
    </source>
</evidence>
<protein>
    <recommendedName>
        <fullName evidence="9">Pentacotripeptide-repeat region of PRORP domain-containing protein</fullName>
    </recommendedName>
</protein>
<dbReference type="RefSeq" id="XP_033382201.1">
    <property type="nucleotide sequence ID" value="XM_033528611.1"/>
</dbReference>
<organism evidence="7 8">
    <name type="scientific">Aaosphaeria arxii CBS 175.79</name>
    <dbReference type="NCBI Taxonomy" id="1450172"/>
    <lineage>
        <taxon>Eukaryota</taxon>
        <taxon>Fungi</taxon>
        <taxon>Dikarya</taxon>
        <taxon>Ascomycota</taxon>
        <taxon>Pezizomycotina</taxon>
        <taxon>Dothideomycetes</taxon>
        <taxon>Pleosporomycetidae</taxon>
        <taxon>Pleosporales</taxon>
        <taxon>Pleosporales incertae sedis</taxon>
        <taxon>Aaosphaeria</taxon>
    </lineage>
</organism>
<evidence type="ECO:0000256" key="3">
    <source>
        <dbReference type="ARBA" id="ARBA00044493"/>
    </source>
</evidence>
<evidence type="ECO:0000256" key="5">
    <source>
        <dbReference type="PROSITE-ProRule" id="PRU00708"/>
    </source>
</evidence>
<evidence type="ECO:0000256" key="6">
    <source>
        <dbReference type="SAM" id="MobiDB-lite"/>
    </source>
</evidence>
<reference evidence="7" key="1">
    <citation type="journal article" date="2020" name="Stud. Mycol.">
        <title>101 Dothideomycetes genomes: a test case for predicting lifestyles and emergence of pathogens.</title>
        <authorList>
            <person name="Haridas S."/>
            <person name="Albert R."/>
            <person name="Binder M."/>
            <person name="Bloem J."/>
            <person name="Labutti K."/>
            <person name="Salamov A."/>
            <person name="Andreopoulos B."/>
            <person name="Baker S."/>
            <person name="Barry K."/>
            <person name="Bills G."/>
            <person name="Bluhm B."/>
            <person name="Cannon C."/>
            <person name="Castanera R."/>
            <person name="Culley D."/>
            <person name="Daum C."/>
            <person name="Ezra D."/>
            <person name="Gonzalez J."/>
            <person name="Henrissat B."/>
            <person name="Kuo A."/>
            <person name="Liang C."/>
            <person name="Lipzen A."/>
            <person name="Lutzoni F."/>
            <person name="Magnuson J."/>
            <person name="Mondo S."/>
            <person name="Nolan M."/>
            <person name="Ohm R."/>
            <person name="Pangilinan J."/>
            <person name="Park H.-J."/>
            <person name="Ramirez L."/>
            <person name="Alfaro M."/>
            <person name="Sun H."/>
            <person name="Tritt A."/>
            <person name="Yoshinaga Y."/>
            <person name="Zwiers L.-H."/>
            <person name="Turgeon B."/>
            <person name="Goodwin S."/>
            <person name="Spatafora J."/>
            <person name="Crous P."/>
            <person name="Grigoriev I."/>
        </authorList>
    </citation>
    <scope>NUCLEOTIDE SEQUENCE</scope>
    <source>
        <strain evidence="7">CBS 175.79</strain>
    </source>
</reference>
<feature type="repeat" description="PPR" evidence="5">
    <location>
        <begin position="733"/>
        <end position="767"/>
    </location>
</feature>
<evidence type="ECO:0000313" key="7">
    <source>
        <dbReference type="EMBL" id="KAF2013862.1"/>
    </source>
</evidence>
<feature type="region of interest" description="Disordered" evidence="6">
    <location>
        <begin position="117"/>
        <end position="144"/>
    </location>
</feature>
<dbReference type="Pfam" id="PF01535">
    <property type="entry name" value="PPR"/>
    <property type="match status" value="1"/>
</dbReference>
<accession>A0A6A5XL44</accession>
<comment type="function">
    <text evidence="3">Regulates mitochondrial small subunit maturation by controlling 15S rRNA 5'-end processing. Localizes to the 5' precursor of the 15S rRNA in a position that is subsequently occupied by mS47 in the mature yeast mtSSU. Uses structure and sequence-specific RNA recognition, binding to a single-stranded region of the precursor and specifically recognizing bases -6 to -1. The exchange of Ccm1 for mS47 is coupled to the irreversible removal of precursor rRNA that is accompanied by conformational changes of the mitoribosomal proteins uS5m and mS26. These conformational changes signal completion of 5'-end rRNA processing through protection of the mature 5'-end of the 15S rRNA and stabilization of mS47. The removal of the 5' precursor together with the dissociation of Ccm1 may be catalyzed by the 5'-3' exoribonuclease Pet127. Involved in the specific removal of group I introns in mitochondrial encoded transcripts.</text>
</comment>
<dbReference type="PANTHER" id="PTHR47936">
    <property type="entry name" value="PPR_LONG DOMAIN-CONTAINING PROTEIN"/>
    <property type="match status" value="1"/>
</dbReference>
<evidence type="ECO:0000256" key="2">
    <source>
        <dbReference type="ARBA" id="ARBA00022737"/>
    </source>
</evidence>
<keyword evidence="8" id="KW-1185">Reference proteome</keyword>
<proteinExistence type="inferred from homology"/>